<evidence type="ECO:0000313" key="2">
    <source>
        <dbReference type="Proteomes" id="UP001372834"/>
    </source>
</evidence>
<dbReference type="AlphaFoldDB" id="A0AAN8P6S4"/>
<dbReference type="Gene3D" id="2.130.10.10">
    <property type="entry name" value="YVTN repeat-like/Quinoprotein amine dehydrogenase"/>
    <property type="match status" value="1"/>
</dbReference>
<dbReference type="Proteomes" id="UP001372834">
    <property type="component" value="Unassembled WGS sequence"/>
</dbReference>
<proteinExistence type="predicted"/>
<protein>
    <submittedName>
        <fullName evidence="1">Uncharacterized protein</fullName>
    </submittedName>
</protein>
<organism evidence="1 2">
    <name type="scientific">Polyplax serrata</name>
    <name type="common">Common mouse louse</name>
    <dbReference type="NCBI Taxonomy" id="468196"/>
    <lineage>
        <taxon>Eukaryota</taxon>
        <taxon>Metazoa</taxon>
        <taxon>Ecdysozoa</taxon>
        <taxon>Arthropoda</taxon>
        <taxon>Hexapoda</taxon>
        <taxon>Insecta</taxon>
        <taxon>Pterygota</taxon>
        <taxon>Neoptera</taxon>
        <taxon>Paraneoptera</taxon>
        <taxon>Psocodea</taxon>
        <taxon>Troctomorpha</taxon>
        <taxon>Phthiraptera</taxon>
        <taxon>Anoplura</taxon>
        <taxon>Polyplacidae</taxon>
        <taxon>Polyplax</taxon>
    </lineage>
</organism>
<gene>
    <name evidence="1" type="ORF">RUM43_011969</name>
</gene>
<evidence type="ECO:0000313" key="1">
    <source>
        <dbReference type="EMBL" id="KAK6634568.1"/>
    </source>
</evidence>
<reference evidence="1 2" key="1">
    <citation type="submission" date="2023-10" db="EMBL/GenBank/DDBJ databases">
        <title>Genomes of two closely related lineages of the louse Polyplax serrata with different host specificities.</title>
        <authorList>
            <person name="Martinu J."/>
            <person name="Tarabai H."/>
            <person name="Stefka J."/>
            <person name="Hypsa V."/>
        </authorList>
    </citation>
    <scope>NUCLEOTIDE SEQUENCE [LARGE SCALE GENOMIC DNA]</scope>
    <source>
        <strain evidence="1">HR10_N</strain>
    </source>
</reference>
<dbReference type="InterPro" id="IPR015943">
    <property type="entry name" value="WD40/YVTN_repeat-like_dom_sf"/>
</dbReference>
<sequence>MSLVLTFDKHGNFCSTFWSTGNIPYFCEVGLKISGGIPIKTKAGLHFPNESLTSVTLGKTEKHTVAFLGTKNGYIKKQWVLVSSTAEVVTGRRFLCGSSIEKKQRE</sequence>
<accession>A0AAN8P6S4</accession>
<dbReference type="InterPro" id="IPR036352">
    <property type="entry name" value="Semap_dom_sf"/>
</dbReference>
<comment type="caution">
    <text evidence="1">The sequence shown here is derived from an EMBL/GenBank/DDBJ whole genome shotgun (WGS) entry which is preliminary data.</text>
</comment>
<dbReference type="SUPFAM" id="SSF101912">
    <property type="entry name" value="Sema domain"/>
    <property type="match status" value="1"/>
</dbReference>
<name>A0AAN8P6S4_POLSC</name>
<dbReference type="EMBL" id="JAWJWE010000005">
    <property type="protein sequence ID" value="KAK6634568.1"/>
    <property type="molecule type" value="Genomic_DNA"/>
</dbReference>